<name>A0AAN5CR69_9BILA</name>
<feature type="non-terminal residue" evidence="1">
    <location>
        <position position="118"/>
    </location>
</feature>
<protein>
    <submittedName>
        <fullName evidence="1">Uncharacterized protein</fullName>
    </submittedName>
</protein>
<sequence>FRIQPGMAKAILRKKKVRRLMRIARLESSATRQRRAAQIRFAEAERDALMGWLRQVRAPRPEEPAGREARRERMARLEIEDLIECAELLLEFLKPMLSDDVDDEDEVQPRTEHRIKVE</sequence>
<accession>A0AAN5CR69</accession>
<feature type="non-terminal residue" evidence="1">
    <location>
        <position position="1"/>
    </location>
</feature>
<dbReference type="Proteomes" id="UP001328107">
    <property type="component" value="Unassembled WGS sequence"/>
</dbReference>
<evidence type="ECO:0000313" key="2">
    <source>
        <dbReference type="Proteomes" id="UP001328107"/>
    </source>
</evidence>
<gene>
    <name evidence="1" type="ORF">PMAYCL1PPCAC_19238</name>
</gene>
<evidence type="ECO:0000313" key="1">
    <source>
        <dbReference type="EMBL" id="GMR49043.1"/>
    </source>
</evidence>
<organism evidence="1 2">
    <name type="scientific">Pristionchus mayeri</name>
    <dbReference type="NCBI Taxonomy" id="1317129"/>
    <lineage>
        <taxon>Eukaryota</taxon>
        <taxon>Metazoa</taxon>
        <taxon>Ecdysozoa</taxon>
        <taxon>Nematoda</taxon>
        <taxon>Chromadorea</taxon>
        <taxon>Rhabditida</taxon>
        <taxon>Rhabditina</taxon>
        <taxon>Diplogasteromorpha</taxon>
        <taxon>Diplogasteroidea</taxon>
        <taxon>Neodiplogasteridae</taxon>
        <taxon>Pristionchus</taxon>
    </lineage>
</organism>
<reference evidence="2" key="1">
    <citation type="submission" date="2022-10" db="EMBL/GenBank/DDBJ databases">
        <title>Genome assembly of Pristionchus species.</title>
        <authorList>
            <person name="Yoshida K."/>
            <person name="Sommer R.J."/>
        </authorList>
    </citation>
    <scope>NUCLEOTIDE SEQUENCE [LARGE SCALE GENOMIC DNA]</scope>
    <source>
        <strain evidence="2">RS5460</strain>
    </source>
</reference>
<proteinExistence type="predicted"/>
<dbReference type="AlphaFoldDB" id="A0AAN5CR69"/>
<keyword evidence="2" id="KW-1185">Reference proteome</keyword>
<dbReference type="EMBL" id="BTRK01000004">
    <property type="protein sequence ID" value="GMR49043.1"/>
    <property type="molecule type" value="Genomic_DNA"/>
</dbReference>
<comment type="caution">
    <text evidence="1">The sequence shown here is derived from an EMBL/GenBank/DDBJ whole genome shotgun (WGS) entry which is preliminary data.</text>
</comment>